<evidence type="ECO:0000313" key="1">
    <source>
        <dbReference type="EMBL" id="KAH3663731.1"/>
    </source>
</evidence>
<dbReference type="EMBL" id="JAEUBE010000366">
    <property type="protein sequence ID" value="KAH3663731.1"/>
    <property type="molecule type" value="Genomic_DNA"/>
</dbReference>
<accession>A0A9P8P2C9</accession>
<dbReference type="AlphaFoldDB" id="A0A9P8P2C9"/>
<dbReference type="Proteomes" id="UP000769157">
    <property type="component" value="Unassembled WGS sequence"/>
</dbReference>
<proteinExistence type="predicted"/>
<reference evidence="1" key="1">
    <citation type="journal article" date="2021" name="Open Biol.">
        <title>Shared evolutionary footprints suggest mitochondrial oxidative damage underlies multiple complex I losses in fungi.</title>
        <authorList>
            <person name="Schikora-Tamarit M.A."/>
            <person name="Marcet-Houben M."/>
            <person name="Nosek J."/>
            <person name="Gabaldon T."/>
        </authorList>
    </citation>
    <scope>NUCLEOTIDE SEQUENCE</scope>
    <source>
        <strain evidence="1">CBS6075</strain>
    </source>
</reference>
<gene>
    <name evidence="1" type="ORF">OGAPHI_005133</name>
</gene>
<protein>
    <submittedName>
        <fullName evidence="1">Uncharacterized protein</fullName>
    </submittedName>
</protein>
<dbReference type="RefSeq" id="XP_046060067.1">
    <property type="nucleotide sequence ID" value="XM_046206286.1"/>
</dbReference>
<dbReference type="GeneID" id="70237097"/>
<comment type="caution">
    <text evidence="1">The sequence shown here is derived from an EMBL/GenBank/DDBJ whole genome shotgun (WGS) entry which is preliminary data.</text>
</comment>
<sequence length="218" mass="23130">MVGRVSLAEVGLQGHLGADIQSTLQRRFQNTNQTLHIGLAHVQTLAGQRMRLSSSSGYPPASSGLSLSLKSWSLQATSSATISGFEAATLIKYSSSSTGSFTAAFTIARNLSSSSFIKMSEFSGVVDHTSVVQLSGSGNRATGPVGRNRCQPVGCLNSPSLNFMVATIPQRLYIHPRLSICANLRAGELNPSQPTNNRVWIDSPFDSCKTGHPIFSSA</sequence>
<name>A0A9P8P2C9_9ASCO</name>
<evidence type="ECO:0000313" key="2">
    <source>
        <dbReference type="Proteomes" id="UP000769157"/>
    </source>
</evidence>
<reference evidence="1" key="2">
    <citation type="submission" date="2021-01" db="EMBL/GenBank/DDBJ databases">
        <authorList>
            <person name="Schikora-Tamarit M.A."/>
        </authorList>
    </citation>
    <scope>NUCLEOTIDE SEQUENCE</scope>
    <source>
        <strain evidence="1">CBS6075</strain>
    </source>
</reference>
<keyword evidence="2" id="KW-1185">Reference proteome</keyword>
<organism evidence="1 2">
    <name type="scientific">Ogataea philodendri</name>
    <dbReference type="NCBI Taxonomy" id="1378263"/>
    <lineage>
        <taxon>Eukaryota</taxon>
        <taxon>Fungi</taxon>
        <taxon>Dikarya</taxon>
        <taxon>Ascomycota</taxon>
        <taxon>Saccharomycotina</taxon>
        <taxon>Pichiomycetes</taxon>
        <taxon>Pichiales</taxon>
        <taxon>Pichiaceae</taxon>
        <taxon>Ogataea</taxon>
    </lineage>
</organism>